<dbReference type="PANTHER" id="PTHR43283:SF3">
    <property type="entry name" value="BETA-LACTAMASE FAMILY PROTEIN (AFU_ORTHOLOGUE AFUA_5G07500)"/>
    <property type="match status" value="1"/>
</dbReference>
<dbReference type="STRING" id="1189325.SAMN04488119_102131"/>
<evidence type="ECO:0000259" key="1">
    <source>
        <dbReference type="Pfam" id="PF00144"/>
    </source>
</evidence>
<dbReference type="InterPro" id="IPR012338">
    <property type="entry name" value="Beta-lactam/transpept-like"/>
</dbReference>
<reference evidence="2 3" key="1">
    <citation type="submission" date="2016-12" db="EMBL/GenBank/DDBJ databases">
        <authorList>
            <person name="Song W.-J."/>
            <person name="Kurnit D.M."/>
        </authorList>
    </citation>
    <scope>NUCLEOTIDE SEQUENCE [LARGE SCALE GENOMIC DNA]</scope>
    <source>
        <strain evidence="2 3">CGMCC 1.10808</strain>
    </source>
</reference>
<dbReference type="Gene3D" id="3.40.710.10">
    <property type="entry name" value="DD-peptidase/beta-lactamase superfamily"/>
    <property type="match status" value="1"/>
</dbReference>
<dbReference type="OrthoDB" id="5377981at2"/>
<keyword evidence="3" id="KW-1185">Reference proteome</keyword>
<gene>
    <name evidence="2" type="ORF">SAMN05216200_101387</name>
</gene>
<dbReference type="InterPro" id="IPR050789">
    <property type="entry name" value="Diverse_Enzym_Activities"/>
</dbReference>
<dbReference type="Pfam" id="PF00144">
    <property type="entry name" value="Beta-lactamase"/>
    <property type="match status" value="1"/>
</dbReference>
<dbReference type="SUPFAM" id="SSF56601">
    <property type="entry name" value="beta-lactamase/transpeptidase-like"/>
    <property type="match status" value="1"/>
</dbReference>
<dbReference type="RefSeq" id="WP_072745946.1">
    <property type="nucleotide sequence ID" value="NZ_FOHL01000002.1"/>
</dbReference>
<dbReference type="EMBL" id="FRDL01000001">
    <property type="protein sequence ID" value="SHN52001.1"/>
    <property type="molecule type" value="Genomic_DNA"/>
</dbReference>
<dbReference type="Proteomes" id="UP000184066">
    <property type="component" value="Unassembled WGS sequence"/>
</dbReference>
<sequence length="394" mass="43245">MTPRLDRRMLELLDARMADWTARGRYGGIEWLIADPDGAPLHAGRAGAREIGGAPMPAAPIYRIYSMTKPIVSIAAMQLVEECRLRLHEPIARWLPEFARMQVRGPDGALRPAERQITVLHLLTHMAGLFYGFRGEPLEKEFAATGFLDAAVPLREAVRALAALPLDFEPGCGWRYSAATDVLGALLEEIEQEPLPDILRRRVLGPLGMAETGYFVPEAERGRIMGMHLGRDKETGAARVIDVSRAYPADRPDFARGGHGLFSTLEDYARFSGALLRLAMGRGPQPGLVGRRTLEYMTANHVPERFLPLRLEILDESAHPGLGGYGFGLGFRRALGPQGRRILAVEGEFGWSGAAETWFTVDPASGLHALVMAQNLDWPGASEDFQTMLTAALT</sequence>
<protein>
    <submittedName>
        <fullName evidence="2">CubicO group peptidase, beta-lactamase class C family</fullName>
    </submittedName>
</protein>
<proteinExistence type="predicted"/>
<evidence type="ECO:0000313" key="2">
    <source>
        <dbReference type="EMBL" id="SHN52001.1"/>
    </source>
</evidence>
<dbReference type="AlphaFoldDB" id="A0A1M7S0J1"/>
<dbReference type="InterPro" id="IPR001466">
    <property type="entry name" value="Beta-lactam-related"/>
</dbReference>
<name>A0A1M7S0J1_9RHOB</name>
<dbReference type="PANTHER" id="PTHR43283">
    <property type="entry name" value="BETA-LACTAMASE-RELATED"/>
    <property type="match status" value="1"/>
</dbReference>
<feature type="domain" description="Beta-lactamase-related" evidence="1">
    <location>
        <begin position="37"/>
        <end position="386"/>
    </location>
</feature>
<organism evidence="2 3">
    <name type="scientific">Oceanicella actignis</name>
    <dbReference type="NCBI Taxonomy" id="1189325"/>
    <lineage>
        <taxon>Bacteria</taxon>
        <taxon>Pseudomonadati</taxon>
        <taxon>Pseudomonadota</taxon>
        <taxon>Alphaproteobacteria</taxon>
        <taxon>Rhodobacterales</taxon>
        <taxon>Paracoccaceae</taxon>
        <taxon>Oceanicella</taxon>
    </lineage>
</organism>
<accession>A0A1M7S0J1</accession>
<evidence type="ECO:0000313" key="3">
    <source>
        <dbReference type="Proteomes" id="UP000184066"/>
    </source>
</evidence>